<dbReference type="AlphaFoldDB" id="A0A2S2NVF8"/>
<evidence type="ECO:0000313" key="1">
    <source>
        <dbReference type="EMBL" id="MBY21170.1"/>
    </source>
</evidence>
<reference evidence="1" key="1">
    <citation type="submission" date="2018-04" db="EMBL/GenBank/DDBJ databases">
        <title>Transcriptome of Schizaphis graminum biotype I.</title>
        <authorList>
            <person name="Scully E.D."/>
            <person name="Geib S.M."/>
            <person name="Palmer N.A."/>
            <person name="Koch K."/>
            <person name="Bradshaw J."/>
            <person name="Heng-Moss T."/>
            <person name="Sarath G."/>
        </authorList>
    </citation>
    <scope>NUCLEOTIDE SEQUENCE</scope>
</reference>
<proteinExistence type="predicted"/>
<sequence>MKMVFKISETLNNILKCVFAVLERVALLQQWSKIIIIPIARVNNNGRRRNGSGLWRMDRLSRLMICILGYIVLWRESPKMDFQTFPCNKRFNMDPITIISTCEK</sequence>
<accession>A0A2S2NVF8</accession>
<name>A0A2S2NVF8_SCHGA</name>
<organism evidence="1">
    <name type="scientific">Schizaphis graminum</name>
    <name type="common">Green bug aphid</name>
    <dbReference type="NCBI Taxonomy" id="13262"/>
    <lineage>
        <taxon>Eukaryota</taxon>
        <taxon>Metazoa</taxon>
        <taxon>Ecdysozoa</taxon>
        <taxon>Arthropoda</taxon>
        <taxon>Hexapoda</taxon>
        <taxon>Insecta</taxon>
        <taxon>Pterygota</taxon>
        <taxon>Neoptera</taxon>
        <taxon>Paraneoptera</taxon>
        <taxon>Hemiptera</taxon>
        <taxon>Sternorrhyncha</taxon>
        <taxon>Aphidomorpha</taxon>
        <taxon>Aphidoidea</taxon>
        <taxon>Aphididae</taxon>
        <taxon>Aphidini</taxon>
        <taxon>Schizaphis</taxon>
    </lineage>
</organism>
<gene>
    <name evidence="1" type="ORF">g.179106</name>
</gene>
<dbReference type="EMBL" id="GGMR01008551">
    <property type="protein sequence ID" value="MBY21170.1"/>
    <property type="molecule type" value="Transcribed_RNA"/>
</dbReference>
<protein>
    <submittedName>
        <fullName evidence="1">Uncharacterized protein</fullName>
    </submittedName>
</protein>